<evidence type="ECO:0000256" key="6">
    <source>
        <dbReference type="ARBA" id="ARBA00023077"/>
    </source>
</evidence>
<keyword evidence="9" id="KW-0998">Cell outer membrane</keyword>
<evidence type="ECO:0000256" key="7">
    <source>
        <dbReference type="ARBA" id="ARBA00023136"/>
    </source>
</evidence>
<evidence type="ECO:0000256" key="2">
    <source>
        <dbReference type="ARBA" id="ARBA00009810"/>
    </source>
</evidence>
<dbReference type="InterPro" id="IPR012910">
    <property type="entry name" value="Plug_dom"/>
</dbReference>
<sequence length="799" mass="88719">MNIQQHQTALAIGAALAAFTTAAQAQTDSAAAALADIEVVATQAAPTAKALFMGTQSVLSGHELQNNRAATLGATTEKTAGVQSEHFGPNAGRPTIRSLSGSRVQILANELSLQDVAVISGNLPTQIEPFMADNIQIIKGAASVLYGGSAIGGAVNVDDGRIPTQISGKRFGGKIDISGGFNSPNTQMFRLDGHNDSNWAWHLSGLQRQISAYRIPGQTKAAACYDHNEAGSDSVLRDMCQMNMHIQRGGRNPAWFPYLNRYFVNNPSELESEMDRYTTQAANLYGIPNPANPLHTPNAGAYLPDQKGPLTDIVPIPDGKIPNSHLKTQSFTLGTSLIGEAGYIGMALSRYRTHYGVPGFVYTDAWNNDKQARIGYAPANIRADQTRWDLRGALNRPLPGIRHASLSLGYSKAQNSDYLGDTLSSGLDSTSKQLRLEVSHAKWGPLEGTAGVAINHRDIRSSGEDAYMPSVRSQERGLFMLEKANFDPFYIEVGARWDKIKHRRLPDNYQDGKNWADYLNHPHDFSLQNQHIGLQWQVNDYWQLKLQRSWSERAPEVNELYASNRHLATLSVEEGNPNQQKEKAHAWELSSQLDWHNFSAHAAVYRSQFKNYSYLAYTGLGISRPNTDPNSGRLLIRQWRQQDATVSGAEVDLRYRLPAHTSGQWSIGVFGDWVRNRPRHNNETPEQRLAGDYMPGMPTSRYGAELAWERQGWRAAVGAVHYQKQKNVGKIINSEPILPGYTLIDAHLSYSHKTRLGEWEWYLDGKNLTNREARPFNSTLKYLAPLPGRAINTGIRWHF</sequence>
<dbReference type="SUPFAM" id="SSF56935">
    <property type="entry name" value="Porins"/>
    <property type="match status" value="1"/>
</dbReference>
<dbReference type="PANTHER" id="PTHR30069">
    <property type="entry name" value="TONB-DEPENDENT OUTER MEMBRANE RECEPTOR"/>
    <property type="match status" value="1"/>
</dbReference>
<evidence type="ECO:0000256" key="9">
    <source>
        <dbReference type="ARBA" id="ARBA00023237"/>
    </source>
</evidence>
<proteinExistence type="inferred from homology"/>
<keyword evidence="8 14" id="KW-0675">Receptor</keyword>
<keyword evidence="3" id="KW-0813">Transport</keyword>
<evidence type="ECO:0000256" key="5">
    <source>
        <dbReference type="ARBA" id="ARBA00022692"/>
    </source>
</evidence>
<dbReference type="InterPro" id="IPR039426">
    <property type="entry name" value="TonB-dep_rcpt-like"/>
</dbReference>
<feature type="signal peptide" evidence="11">
    <location>
        <begin position="1"/>
        <end position="25"/>
    </location>
</feature>
<gene>
    <name evidence="14" type="ORF">JQU52_14380</name>
</gene>
<evidence type="ECO:0000313" key="14">
    <source>
        <dbReference type="EMBL" id="QRQ81823.1"/>
    </source>
</evidence>
<dbReference type="Proteomes" id="UP000653156">
    <property type="component" value="Chromosome"/>
</dbReference>
<dbReference type="EMBL" id="CP069798">
    <property type="protein sequence ID" value="QRQ81823.1"/>
    <property type="molecule type" value="Genomic_DNA"/>
</dbReference>
<dbReference type="RefSeq" id="WP_230339126.1">
    <property type="nucleotide sequence ID" value="NZ_CP069798.1"/>
</dbReference>
<dbReference type="GO" id="GO:0044718">
    <property type="term" value="P:siderophore transmembrane transport"/>
    <property type="evidence" value="ECO:0007669"/>
    <property type="project" value="TreeGrafter"/>
</dbReference>
<keyword evidence="11" id="KW-0732">Signal</keyword>
<evidence type="ECO:0000256" key="4">
    <source>
        <dbReference type="ARBA" id="ARBA00022452"/>
    </source>
</evidence>
<keyword evidence="5" id="KW-0812">Transmembrane</keyword>
<name>A0A892ZGQ7_9NEIS</name>
<comment type="similarity">
    <text evidence="2 10">Belongs to the TonB-dependent receptor family.</text>
</comment>
<dbReference type="GO" id="GO:0015344">
    <property type="term" value="F:siderophore uptake transmembrane transporter activity"/>
    <property type="evidence" value="ECO:0007669"/>
    <property type="project" value="TreeGrafter"/>
</dbReference>
<keyword evidence="4" id="KW-1134">Transmembrane beta strand</keyword>
<evidence type="ECO:0000313" key="15">
    <source>
        <dbReference type="Proteomes" id="UP000653156"/>
    </source>
</evidence>
<evidence type="ECO:0000259" key="13">
    <source>
        <dbReference type="Pfam" id="PF07715"/>
    </source>
</evidence>
<dbReference type="Gene3D" id="2.40.170.20">
    <property type="entry name" value="TonB-dependent receptor, beta-barrel domain"/>
    <property type="match status" value="1"/>
</dbReference>
<accession>A0A892ZGQ7</accession>
<keyword evidence="15" id="KW-1185">Reference proteome</keyword>
<feature type="domain" description="TonB-dependent receptor plug" evidence="13">
    <location>
        <begin position="55"/>
        <end position="154"/>
    </location>
</feature>
<dbReference type="PANTHER" id="PTHR30069:SF40">
    <property type="entry name" value="TONB-DEPENDENT RECEPTOR NMB0964-RELATED"/>
    <property type="match status" value="1"/>
</dbReference>
<dbReference type="KEGG" id="ptes:JQU52_14380"/>
<feature type="chain" id="PRO_5034434309" evidence="11">
    <location>
        <begin position="26"/>
        <end position="799"/>
    </location>
</feature>
<feature type="domain" description="TonB-dependent receptor-like beta-barrel" evidence="12">
    <location>
        <begin position="348"/>
        <end position="768"/>
    </location>
</feature>
<evidence type="ECO:0000256" key="8">
    <source>
        <dbReference type="ARBA" id="ARBA00023170"/>
    </source>
</evidence>
<dbReference type="InterPro" id="IPR000531">
    <property type="entry name" value="Beta-barrel_TonB"/>
</dbReference>
<dbReference type="Pfam" id="PF07715">
    <property type="entry name" value="Plug"/>
    <property type="match status" value="1"/>
</dbReference>
<evidence type="ECO:0000256" key="10">
    <source>
        <dbReference type="RuleBase" id="RU003357"/>
    </source>
</evidence>
<comment type="subcellular location">
    <subcellularLocation>
        <location evidence="1">Cell outer membrane</location>
        <topology evidence="1">Multi-pass membrane protein</topology>
    </subcellularLocation>
</comment>
<reference evidence="14" key="1">
    <citation type="submission" date="2021-02" db="EMBL/GenBank/DDBJ databases">
        <title>Neisseriaceae sp. 26B isolated from the cloaca of a Common Toad-headed Turtle (Mesoclemmys nasuta).</title>
        <authorList>
            <person name="Spergser J."/>
            <person name="Busse H.-J."/>
        </authorList>
    </citation>
    <scope>NUCLEOTIDE SEQUENCE</scope>
    <source>
        <strain evidence="14">26B</strain>
    </source>
</reference>
<dbReference type="InterPro" id="IPR036942">
    <property type="entry name" value="Beta-barrel_TonB_sf"/>
</dbReference>
<organism evidence="14 15">
    <name type="scientific">Paralysiella testudinis</name>
    <dbReference type="NCBI Taxonomy" id="2809020"/>
    <lineage>
        <taxon>Bacteria</taxon>
        <taxon>Pseudomonadati</taxon>
        <taxon>Pseudomonadota</taxon>
        <taxon>Betaproteobacteria</taxon>
        <taxon>Neisseriales</taxon>
        <taxon>Neisseriaceae</taxon>
        <taxon>Paralysiella</taxon>
    </lineage>
</organism>
<evidence type="ECO:0000256" key="11">
    <source>
        <dbReference type="SAM" id="SignalP"/>
    </source>
</evidence>
<evidence type="ECO:0000256" key="3">
    <source>
        <dbReference type="ARBA" id="ARBA00022448"/>
    </source>
</evidence>
<dbReference type="Gene3D" id="2.170.130.10">
    <property type="entry name" value="TonB-dependent receptor, plug domain"/>
    <property type="match status" value="1"/>
</dbReference>
<protein>
    <submittedName>
        <fullName evidence="14">TonB-dependent receptor</fullName>
    </submittedName>
</protein>
<keyword evidence="7 10" id="KW-0472">Membrane</keyword>
<dbReference type="AlphaFoldDB" id="A0A892ZGQ7"/>
<keyword evidence="6 10" id="KW-0798">TonB box</keyword>
<dbReference type="InterPro" id="IPR037066">
    <property type="entry name" value="Plug_dom_sf"/>
</dbReference>
<dbReference type="Pfam" id="PF00593">
    <property type="entry name" value="TonB_dep_Rec_b-barrel"/>
    <property type="match status" value="1"/>
</dbReference>
<evidence type="ECO:0000259" key="12">
    <source>
        <dbReference type="Pfam" id="PF00593"/>
    </source>
</evidence>
<dbReference type="GO" id="GO:0009279">
    <property type="term" value="C:cell outer membrane"/>
    <property type="evidence" value="ECO:0007669"/>
    <property type="project" value="UniProtKB-SubCell"/>
</dbReference>
<evidence type="ECO:0000256" key="1">
    <source>
        <dbReference type="ARBA" id="ARBA00004571"/>
    </source>
</evidence>